<dbReference type="CDD" id="cd00397">
    <property type="entry name" value="DNA_BRE_C"/>
    <property type="match status" value="1"/>
</dbReference>
<name>A0A1G6JDB8_9MICO</name>
<dbReference type="STRING" id="993073.AS029_07675"/>
<accession>A0A1G6JDB8</accession>
<dbReference type="GO" id="GO:0015074">
    <property type="term" value="P:DNA integration"/>
    <property type="evidence" value="ECO:0007669"/>
    <property type="project" value="InterPro"/>
</dbReference>
<protein>
    <submittedName>
        <fullName evidence="3">Phage integrase family protein</fullName>
    </submittedName>
</protein>
<dbReference type="SUPFAM" id="SSF56349">
    <property type="entry name" value="DNA breaking-rejoining enzymes"/>
    <property type="match status" value="1"/>
</dbReference>
<dbReference type="GO" id="GO:0003677">
    <property type="term" value="F:DNA binding"/>
    <property type="evidence" value="ECO:0007669"/>
    <property type="project" value="InterPro"/>
</dbReference>
<evidence type="ECO:0000313" key="4">
    <source>
        <dbReference type="Proteomes" id="UP000183203"/>
    </source>
</evidence>
<dbReference type="OrthoDB" id="5189518at2"/>
<keyword evidence="1" id="KW-0233">DNA recombination</keyword>
<feature type="domain" description="Tyr recombinase" evidence="2">
    <location>
        <begin position="173"/>
        <end position="356"/>
    </location>
</feature>
<evidence type="ECO:0000259" key="2">
    <source>
        <dbReference type="PROSITE" id="PS51898"/>
    </source>
</evidence>
<dbReference type="GO" id="GO:0006310">
    <property type="term" value="P:DNA recombination"/>
    <property type="evidence" value="ECO:0007669"/>
    <property type="project" value="UniProtKB-KW"/>
</dbReference>
<dbReference type="PROSITE" id="PS51898">
    <property type="entry name" value="TYR_RECOMBINASE"/>
    <property type="match status" value="1"/>
</dbReference>
<reference evidence="3 4" key="1">
    <citation type="submission" date="2016-09" db="EMBL/GenBank/DDBJ databases">
        <authorList>
            <person name="Capua I."/>
            <person name="De Benedictis P."/>
            <person name="Joannis T."/>
            <person name="Lombin L.H."/>
            <person name="Cattoli G."/>
        </authorList>
    </citation>
    <scope>NUCLEOTIDE SEQUENCE [LARGE SCALE GENOMIC DNA]</scope>
    <source>
        <strain evidence="3 4">NIO-1002</strain>
    </source>
</reference>
<dbReference type="InterPro" id="IPR002104">
    <property type="entry name" value="Integrase_catalytic"/>
</dbReference>
<gene>
    <name evidence="3" type="ORF">SAMN05216418_1791</name>
</gene>
<dbReference type="InterPro" id="IPR011010">
    <property type="entry name" value="DNA_brk_join_enz"/>
</dbReference>
<evidence type="ECO:0000313" key="3">
    <source>
        <dbReference type="EMBL" id="SDC16728.1"/>
    </source>
</evidence>
<proteinExistence type="predicted"/>
<organism evidence="3 4">
    <name type="scientific">Microbacterium enclense</name>
    <dbReference type="NCBI Taxonomy" id="993073"/>
    <lineage>
        <taxon>Bacteria</taxon>
        <taxon>Bacillati</taxon>
        <taxon>Actinomycetota</taxon>
        <taxon>Actinomycetes</taxon>
        <taxon>Micrococcales</taxon>
        <taxon>Microbacteriaceae</taxon>
        <taxon>Microbacterium</taxon>
    </lineage>
</organism>
<dbReference type="InterPro" id="IPR013762">
    <property type="entry name" value="Integrase-like_cat_sf"/>
</dbReference>
<sequence>MQTTPLYLNRRTTFDDTTTAQGHHAVLLAHLGRYRNTPVPKKLAAALRQSSWGVLNDEARAAVTSHSFRGNPEADAAFRAFVEDAVTVAAPNTAYAVGVMMSTTTRYVKWCRQQGWPLSPDIIWSVRAIDIYSTTANQDRSEGTRRNYRAQLMRISEVLLPGEHPERPTPLSKRSTALPYTDFEMKLFRRWAEDQLTDSKRDRAMVMLTLCAGAGLRPRELPYVGHDQVQVDDEGVLIHVGGDEPREVPLLAEWEEWMLSLLDRRPADQSLWGPVNRRNTSNLTSSFTENSHGRPPRADRLRHTWWTHHLAAGVPLKDLQRAGGVEKLQQLHLLLEHVQLRDDADYRRIFRSEGQR</sequence>
<dbReference type="Pfam" id="PF00589">
    <property type="entry name" value="Phage_integrase"/>
    <property type="match status" value="1"/>
</dbReference>
<dbReference type="EMBL" id="FMYG01000003">
    <property type="protein sequence ID" value="SDC16728.1"/>
    <property type="molecule type" value="Genomic_DNA"/>
</dbReference>
<dbReference type="AlphaFoldDB" id="A0A1G6JDB8"/>
<dbReference type="RefSeq" id="WP_082642212.1">
    <property type="nucleotide sequence ID" value="NZ_FMYG01000003.1"/>
</dbReference>
<dbReference type="Proteomes" id="UP000183203">
    <property type="component" value="Unassembled WGS sequence"/>
</dbReference>
<evidence type="ECO:0000256" key="1">
    <source>
        <dbReference type="ARBA" id="ARBA00023172"/>
    </source>
</evidence>
<dbReference type="Gene3D" id="1.10.443.10">
    <property type="entry name" value="Intergrase catalytic core"/>
    <property type="match status" value="1"/>
</dbReference>